<dbReference type="EMBL" id="BHYK01000010">
    <property type="protein sequence ID" value="GCD10466.1"/>
    <property type="molecule type" value="Genomic_DNA"/>
</dbReference>
<protein>
    <submittedName>
        <fullName evidence="1">Uncharacterized protein</fullName>
    </submittedName>
</protein>
<dbReference type="AlphaFoldDB" id="A0A401ULQ5"/>
<proteinExistence type="predicted"/>
<gene>
    <name evidence="1" type="ORF">Ctaglu_20890</name>
</gene>
<evidence type="ECO:0000313" key="2">
    <source>
        <dbReference type="Proteomes" id="UP000287872"/>
    </source>
</evidence>
<sequence>MNNSKSFNLHNFIQSKNPTIISTSEALKDVEPIKWCDDVLSGTNKVLIDFK</sequence>
<evidence type="ECO:0000313" key="1">
    <source>
        <dbReference type="EMBL" id="GCD10466.1"/>
    </source>
</evidence>
<keyword evidence="2" id="KW-1185">Reference proteome</keyword>
<comment type="caution">
    <text evidence="1">The sequence shown here is derived from an EMBL/GenBank/DDBJ whole genome shotgun (WGS) entry which is preliminary data.</text>
</comment>
<organism evidence="1 2">
    <name type="scientific">Clostridium tagluense</name>
    <dbReference type="NCBI Taxonomy" id="360422"/>
    <lineage>
        <taxon>Bacteria</taxon>
        <taxon>Bacillati</taxon>
        <taxon>Bacillota</taxon>
        <taxon>Clostridia</taxon>
        <taxon>Eubacteriales</taxon>
        <taxon>Clostridiaceae</taxon>
        <taxon>Clostridium</taxon>
    </lineage>
</organism>
<name>A0A401ULQ5_9CLOT</name>
<dbReference type="RefSeq" id="WP_185732667.1">
    <property type="nucleotide sequence ID" value="NZ_BHYK01000010.1"/>
</dbReference>
<dbReference type="Proteomes" id="UP000287872">
    <property type="component" value="Unassembled WGS sequence"/>
</dbReference>
<reference evidence="1 2" key="1">
    <citation type="submission" date="2018-11" db="EMBL/GenBank/DDBJ databases">
        <title>Genome sequencing and assembly of Clostridium tagluense strain A121.</title>
        <authorList>
            <person name="Murakami T."/>
            <person name="Segawa T."/>
            <person name="Shcherbakova V.A."/>
            <person name="Mori H."/>
            <person name="Yoshimura Y."/>
        </authorList>
    </citation>
    <scope>NUCLEOTIDE SEQUENCE [LARGE SCALE GENOMIC DNA]</scope>
    <source>
        <strain evidence="1 2">A121</strain>
    </source>
</reference>
<accession>A0A401ULQ5</accession>